<dbReference type="RefSeq" id="WP_121097643.1">
    <property type="nucleotide sequence ID" value="NZ_UIHC01000135.1"/>
</dbReference>
<evidence type="ECO:0000313" key="1">
    <source>
        <dbReference type="EMBL" id="SUZ34089.1"/>
    </source>
</evidence>
<dbReference type="AlphaFoldDB" id="A0A3B0MWE2"/>
<proteinExistence type="predicted"/>
<dbReference type="OrthoDB" id="7874931at2"/>
<name>A0A3B0MWE2_9RHOB</name>
<organism evidence="1 2">
    <name type="scientific">Roseinatronobacter ekhonensis</name>
    <dbReference type="NCBI Taxonomy" id="254356"/>
    <lineage>
        <taxon>Bacteria</taxon>
        <taxon>Pseudomonadati</taxon>
        <taxon>Pseudomonadota</taxon>
        <taxon>Alphaproteobacteria</taxon>
        <taxon>Rhodobacterales</taxon>
        <taxon>Paracoccaceae</taxon>
        <taxon>Roseinatronobacter</taxon>
    </lineage>
</organism>
<gene>
    <name evidence="1" type="ORF">ROE7235_03871</name>
</gene>
<accession>A0A3B0MWE2</accession>
<dbReference type="Proteomes" id="UP000272908">
    <property type="component" value="Unassembled WGS sequence"/>
</dbReference>
<reference evidence="2" key="1">
    <citation type="submission" date="2018-08" db="EMBL/GenBank/DDBJ databases">
        <authorList>
            <person name="Rodrigo-Torres L."/>
            <person name="Arahal R. D."/>
            <person name="Lucena T."/>
        </authorList>
    </citation>
    <scope>NUCLEOTIDE SEQUENCE [LARGE SCALE GENOMIC DNA]</scope>
    <source>
        <strain evidence="2">CECT 7235</strain>
    </source>
</reference>
<evidence type="ECO:0000313" key="2">
    <source>
        <dbReference type="Proteomes" id="UP000272908"/>
    </source>
</evidence>
<sequence>MITSGADLSILILAADTHWRDAGWWTRLRAVVLGKRHRVEHLGCVNRITIWRGVPYLWWIGEVRA</sequence>
<keyword evidence="2" id="KW-1185">Reference proteome</keyword>
<dbReference type="EMBL" id="UIHC01000135">
    <property type="protein sequence ID" value="SUZ34089.1"/>
    <property type="molecule type" value="Genomic_DNA"/>
</dbReference>
<protein>
    <submittedName>
        <fullName evidence="1">Uncharacterized protein</fullName>
    </submittedName>
</protein>